<name>A0A133XSK5_9ACTN</name>
<protein>
    <recommendedName>
        <fullName evidence="3">DUF4143 domain-containing protein</fullName>
    </recommendedName>
</protein>
<evidence type="ECO:0008006" key="3">
    <source>
        <dbReference type="Google" id="ProtNLM"/>
    </source>
</evidence>
<dbReference type="Proteomes" id="UP000070675">
    <property type="component" value="Unassembled WGS sequence"/>
</dbReference>
<comment type="caution">
    <text evidence="1">The sequence shown here is derived from an EMBL/GenBank/DDBJ whole genome shotgun (WGS) entry which is preliminary data.</text>
</comment>
<dbReference type="AlphaFoldDB" id="A0A133XSK5"/>
<dbReference type="RefSeq" id="WP_066306027.1">
    <property type="nucleotide sequence ID" value="NZ_KQ959507.1"/>
</dbReference>
<dbReference type="EMBL" id="LSCR01000029">
    <property type="protein sequence ID" value="KXB33925.1"/>
    <property type="molecule type" value="Genomic_DNA"/>
</dbReference>
<evidence type="ECO:0000313" key="2">
    <source>
        <dbReference type="Proteomes" id="UP000070675"/>
    </source>
</evidence>
<accession>A0A133XSK5</accession>
<dbReference type="PATRIC" id="fig|1393034.3.peg.1126"/>
<organism evidence="1 2">
    <name type="scientific">Atopobium deltae</name>
    <dbReference type="NCBI Taxonomy" id="1393034"/>
    <lineage>
        <taxon>Bacteria</taxon>
        <taxon>Bacillati</taxon>
        <taxon>Actinomycetota</taxon>
        <taxon>Coriobacteriia</taxon>
        <taxon>Coriobacteriales</taxon>
        <taxon>Atopobiaceae</taxon>
        <taxon>Atopobium</taxon>
    </lineage>
</organism>
<sequence length="82" mass="9285">MAVGKIGTLEVDFVATKAAEKIYVQVTESMIDESVRQRELRPLQKVSDNYQKLVLILNTPLEDEYDGIQVVDVIDWLLSTDS</sequence>
<evidence type="ECO:0000313" key="1">
    <source>
        <dbReference type="EMBL" id="KXB33925.1"/>
    </source>
</evidence>
<keyword evidence="2" id="KW-1185">Reference proteome</keyword>
<gene>
    <name evidence="1" type="ORF">HMPREF3192_01158</name>
</gene>
<proteinExistence type="predicted"/>
<reference evidence="2" key="1">
    <citation type="submission" date="2016-01" db="EMBL/GenBank/DDBJ databases">
        <authorList>
            <person name="Mitreva M."/>
            <person name="Pepin K.H."/>
            <person name="Mihindukulasuriya K.A."/>
            <person name="Fulton R."/>
            <person name="Fronick C."/>
            <person name="O'Laughlin M."/>
            <person name="Miner T."/>
            <person name="Herter B."/>
            <person name="Rosa B.A."/>
            <person name="Cordes M."/>
            <person name="Tomlinson C."/>
            <person name="Wollam A."/>
            <person name="Palsikar V.B."/>
            <person name="Mardis E.R."/>
            <person name="Wilson R.K."/>
        </authorList>
    </citation>
    <scope>NUCLEOTIDE SEQUENCE [LARGE SCALE GENOMIC DNA]</scope>
    <source>
        <strain evidence="2">DNF00019</strain>
    </source>
</reference>
<dbReference type="STRING" id="1393034.HMPREF3192_01158"/>